<evidence type="ECO:0000313" key="1">
    <source>
        <dbReference type="EMBL" id="CAL0306535.1"/>
    </source>
</evidence>
<accession>A0AAV1WAY9</accession>
<sequence>MFEMIVRFVNKAITAVLESIEIIALIGISTHMGRDSVVVDGEINGGARRRGCTIQANDFFPEESFKSWDNYGKAFLETP</sequence>
<dbReference type="AlphaFoldDB" id="A0AAV1WAY9"/>
<reference evidence="1 2" key="1">
    <citation type="submission" date="2024-03" db="EMBL/GenBank/DDBJ databases">
        <authorList>
            <person name="Martinez-Hernandez J."/>
        </authorList>
    </citation>
    <scope>NUCLEOTIDE SEQUENCE [LARGE SCALE GENOMIC DNA]</scope>
</reference>
<name>A0AAV1WAY9_LUPLU</name>
<organism evidence="1 2">
    <name type="scientific">Lupinus luteus</name>
    <name type="common">European yellow lupine</name>
    <dbReference type="NCBI Taxonomy" id="3873"/>
    <lineage>
        <taxon>Eukaryota</taxon>
        <taxon>Viridiplantae</taxon>
        <taxon>Streptophyta</taxon>
        <taxon>Embryophyta</taxon>
        <taxon>Tracheophyta</taxon>
        <taxon>Spermatophyta</taxon>
        <taxon>Magnoliopsida</taxon>
        <taxon>eudicotyledons</taxon>
        <taxon>Gunneridae</taxon>
        <taxon>Pentapetalae</taxon>
        <taxon>rosids</taxon>
        <taxon>fabids</taxon>
        <taxon>Fabales</taxon>
        <taxon>Fabaceae</taxon>
        <taxon>Papilionoideae</taxon>
        <taxon>50 kb inversion clade</taxon>
        <taxon>genistoids sensu lato</taxon>
        <taxon>core genistoids</taxon>
        <taxon>Genisteae</taxon>
        <taxon>Lupinus</taxon>
    </lineage>
</organism>
<evidence type="ECO:0000313" key="2">
    <source>
        <dbReference type="Proteomes" id="UP001497480"/>
    </source>
</evidence>
<keyword evidence="2" id="KW-1185">Reference proteome</keyword>
<protein>
    <submittedName>
        <fullName evidence="1">Uncharacterized protein</fullName>
    </submittedName>
</protein>
<gene>
    <name evidence="1" type="ORF">LLUT_LOCUS7595</name>
</gene>
<dbReference type="Proteomes" id="UP001497480">
    <property type="component" value="Unassembled WGS sequence"/>
</dbReference>
<dbReference type="EMBL" id="CAXHTB010000005">
    <property type="protein sequence ID" value="CAL0306535.1"/>
    <property type="molecule type" value="Genomic_DNA"/>
</dbReference>
<comment type="caution">
    <text evidence="1">The sequence shown here is derived from an EMBL/GenBank/DDBJ whole genome shotgun (WGS) entry which is preliminary data.</text>
</comment>
<proteinExistence type="predicted"/>